<dbReference type="EMBL" id="KV454292">
    <property type="protein sequence ID" value="ODQ74267.1"/>
    <property type="molecule type" value="Genomic_DNA"/>
</dbReference>
<evidence type="ECO:0000256" key="1">
    <source>
        <dbReference type="SAM" id="Phobius"/>
    </source>
</evidence>
<accession>A0A1E3QB72</accession>
<name>A0A1E3QB72_LIPST</name>
<dbReference type="AlphaFoldDB" id="A0A1E3QB72"/>
<feature type="transmembrane region" description="Helical" evidence="1">
    <location>
        <begin position="46"/>
        <end position="66"/>
    </location>
</feature>
<gene>
    <name evidence="2" type="ORF">LIPSTDRAFT_103557</name>
</gene>
<keyword evidence="1" id="KW-0812">Transmembrane</keyword>
<dbReference type="Proteomes" id="UP000094385">
    <property type="component" value="Unassembled WGS sequence"/>
</dbReference>
<proteinExistence type="predicted"/>
<keyword evidence="3" id="KW-1185">Reference proteome</keyword>
<keyword evidence="1" id="KW-1133">Transmembrane helix</keyword>
<dbReference type="OrthoDB" id="10446967at2759"/>
<reference evidence="2 3" key="1">
    <citation type="journal article" date="2016" name="Proc. Natl. Acad. Sci. U.S.A.">
        <title>Comparative genomics of biotechnologically important yeasts.</title>
        <authorList>
            <person name="Riley R."/>
            <person name="Haridas S."/>
            <person name="Wolfe K.H."/>
            <person name="Lopes M.R."/>
            <person name="Hittinger C.T."/>
            <person name="Goeker M."/>
            <person name="Salamov A.A."/>
            <person name="Wisecaver J.H."/>
            <person name="Long T.M."/>
            <person name="Calvey C.H."/>
            <person name="Aerts A.L."/>
            <person name="Barry K.W."/>
            <person name="Choi C."/>
            <person name="Clum A."/>
            <person name="Coughlan A.Y."/>
            <person name="Deshpande S."/>
            <person name="Douglass A.P."/>
            <person name="Hanson S.J."/>
            <person name="Klenk H.-P."/>
            <person name="LaButti K.M."/>
            <person name="Lapidus A."/>
            <person name="Lindquist E.A."/>
            <person name="Lipzen A.M."/>
            <person name="Meier-Kolthoff J.P."/>
            <person name="Ohm R.A."/>
            <person name="Otillar R.P."/>
            <person name="Pangilinan J.L."/>
            <person name="Peng Y."/>
            <person name="Rokas A."/>
            <person name="Rosa C.A."/>
            <person name="Scheuner C."/>
            <person name="Sibirny A.A."/>
            <person name="Slot J.C."/>
            <person name="Stielow J.B."/>
            <person name="Sun H."/>
            <person name="Kurtzman C.P."/>
            <person name="Blackwell M."/>
            <person name="Grigoriev I.V."/>
            <person name="Jeffries T.W."/>
        </authorList>
    </citation>
    <scope>NUCLEOTIDE SEQUENCE [LARGE SCALE GENOMIC DNA]</scope>
    <source>
        <strain evidence="2 3">NRRL Y-11557</strain>
    </source>
</reference>
<evidence type="ECO:0000313" key="3">
    <source>
        <dbReference type="Proteomes" id="UP000094385"/>
    </source>
</evidence>
<sequence length="203" mass="23437">MATPLISHKSPRKRLFDDEIMAQIALRATDTAVRPKRRRFSFRARIALMFLFIIVLVARTSTHYLLMNRDSQPTKLVELKVESRQPVRRDVDTTITKSYCIPESNVVANPMFVDFVHWDKAPLYYGYNNTYWLTDGSPAGAYMYYIPESKYPDGDYPSLIQKITLTPGLEYNISLSAQFRPRKLDSKVCAVLDLLFPYLINAV</sequence>
<organism evidence="2 3">
    <name type="scientific">Lipomyces starkeyi NRRL Y-11557</name>
    <dbReference type="NCBI Taxonomy" id="675824"/>
    <lineage>
        <taxon>Eukaryota</taxon>
        <taxon>Fungi</taxon>
        <taxon>Dikarya</taxon>
        <taxon>Ascomycota</taxon>
        <taxon>Saccharomycotina</taxon>
        <taxon>Lipomycetes</taxon>
        <taxon>Lipomycetales</taxon>
        <taxon>Lipomycetaceae</taxon>
        <taxon>Lipomyces</taxon>
    </lineage>
</organism>
<keyword evidence="1" id="KW-0472">Membrane</keyword>
<evidence type="ECO:0000313" key="2">
    <source>
        <dbReference type="EMBL" id="ODQ74267.1"/>
    </source>
</evidence>
<protein>
    <submittedName>
        <fullName evidence="2">Uncharacterized protein</fullName>
    </submittedName>
</protein>